<gene>
    <name evidence="13" type="ORF">PHACADRAFT_214864</name>
</gene>
<comment type="subcellular location">
    <subcellularLocation>
        <location evidence="2">Membrane</location>
        <topology evidence="2">Single-pass membrane protein</topology>
    </subcellularLocation>
</comment>
<protein>
    <recommendedName>
        <fullName evidence="15">Cytochrome P450</fullName>
    </recommendedName>
</protein>
<keyword evidence="4" id="KW-0349">Heme</keyword>
<evidence type="ECO:0000256" key="7">
    <source>
        <dbReference type="ARBA" id="ARBA00022989"/>
    </source>
</evidence>
<name>K5VNP6_PHACS</name>
<dbReference type="InParanoid" id="K5VNP6"/>
<dbReference type="GO" id="GO:0005506">
    <property type="term" value="F:iron ion binding"/>
    <property type="evidence" value="ECO:0007669"/>
    <property type="project" value="InterPro"/>
</dbReference>
<evidence type="ECO:0000256" key="2">
    <source>
        <dbReference type="ARBA" id="ARBA00004167"/>
    </source>
</evidence>
<reference evidence="13 14" key="1">
    <citation type="journal article" date="2012" name="BMC Genomics">
        <title>Comparative genomics of the white-rot fungi, Phanerochaete carnosa and P. chrysosporium, to elucidate the genetic basis of the distinct wood types they colonize.</title>
        <authorList>
            <person name="Suzuki H."/>
            <person name="MacDonald J."/>
            <person name="Syed K."/>
            <person name="Salamov A."/>
            <person name="Hori C."/>
            <person name="Aerts A."/>
            <person name="Henrissat B."/>
            <person name="Wiebenga A."/>
            <person name="vanKuyk P.A."/>
            <person name="Barry K."/>
            <person name="Lindquist E."/>
            <person name="LaButti K."/>
            <person name="Lapidus A."/>
            <person name="Lucas S."/>
            <person name="Coutinho P."/>
            <person name="Gong Y."/>
            <person name="Samejima M."/>
            <person name="Mahadevan R."/>
            <person name="Abou-Zaid M."/>
            <person name="de Vries R.P."/>
            <person name="Igarashi K."/>
            <person name="Yadav J.S."/>
            <person name="Grigoriev I.V."/>
            <person name="Master E.R."/>
        </authorList>
    </citation>
    <scope>NUCLEOTIDE SEQUENCE [LARGE SCALE GENOMIC DNA]</scope>
    <source>
        <strain evidence="13 14">HHB-10118-sp</strain>
    </source>
</reference>
<keyword evidence="10" id="KW-0503">Monooxygenase</keyword>
<dbReference type="InterPro" id="IPR001128">
    <property type="entry name" value="Cyt_P450"/>
</dbReference>
<feature type="transmembrane region" description="Helical" evidence="12">
    <location>
        <begin position="6"/>
        <end position="24"/>
    </location>
</feature>
<dbReference type="STRING" id="650164.K5VNP6"/>
<evidence type="ECO:0000256" key="6">
    <source>
        <dbReference type="ARBA" id="ARBA00022723"/>
    </source>
</evidence>
<dbReference type="InterPro" id="IPR050364">
    <property type="entry name" value="Cytochrome_P450_fung"/>
</dbReference>
<keyword evidence="5 12" id="KW-0812">Transmembrane</keyword>
<dbReference type="PANTHER" id="PTHR46300:SF7">
    <property type="entry name" value="P450, PUTATIVE (EUROFUNG)-RELATED"/>
    <property type="match status" value="1"/>
</dbReference>
<dbReference type="PANTHER" id="PTHR46300">
    <property type="entry name" value="P450, PUTATIVE (EUROFUNG)-RELATED-RELATED"/>
    <property type="match status" value="1"/>
</dbReference>
<keyword evidence="14" id="KW-1185">Reference proteome</keyword>
<proteinExistence type="inferred from homology"/>
<dbReference type="OrthoDB" id="2789670at2759"/>
<organism evidence="13 14">
    <name type="scientific">Phanerochaete carnosa (strain HHB-10118-sp)</name>
    <name type="common">White-rot fungus</name>
    <name type="synonym">Peniophora carnosa</name>
    <dbReference type="NCBI Taxonomy" id="650164"/>
    <lineage>
        <taxon>Eukaryota</taxon>
        <taxon>Fungi</taxon>
        <taxon>Dikarya</taxon>
        <taxon>Basidiomycota</taxon>
        <taxon>Agaricomycotina</taxon>
        <taxon>Agaricomycetes</taxon>
        <taxon>Polyporales</taxon>
        <taxon>Phanerochaetaceae</taxon>
        <taxon>Phanerochaete</taxon>
    </lineage>
</organism>
<evidence type="ECO:0000256" key="3">
    <source>
        <dbReference type="ARBA" id="ARBA00010617"/>
    </source>
</evidence>
<evidence type="ECO:0000256" key="9">
    <source>
        <dbReference type="ARBA" id="ARBA00023004"/>
    </source>
</evidence>
<dbReference type="GO" id="GO:0016705">
    <property type="term" value="F:oxidoreductase activity, acting on paired donors, with incorporation or reduction of molecular oxygen"/>
    <property type="evidence" value="ECO:0007669"/>
    <property type="project" value="InterPro"/>
</dbReference>
<keyword evidence="11 12" id="KW-0472">Membrane</keyword>
<dbReference type="RefSeq" id="XP_007403148.1">
    <property type="nucleotide sequence ID" value="XM_007403086.1"/>
</dbReference>
<comment type="cofactor">
    <cofactor evidence="1">
        <name>heme</name>
        <dbReference type="ChEBI" id="CHEBI:30413"/>
    </cofactor>
</comment>
<evidence type="ECO:0000313" key="13">
    <source>
        <dbReference type="EMBL" id="EKM48300.1"/>
    </source>
</evidence>
<dbReference type="HOGENOM" id="CLU_001570_2_2_1"/>
<dbReference type="AlphaFoldDB" id="K5VNP6"/>
<evidence type="ECO:0008006" key="15">
    <source>
        <dbReference type="Google" id="ProtNLM"/>
    </source>
</evidence>
<evidence type="ECO:0000256" key="8">
    <source>
        <dbReference type="ARBA" id="ARBA00023002"/>
    </source>
</evidence>
<dbReference type="GO" id="GO:0020037">
    <property type="term" value="F:heme binding"/>
    <property type="evidence" value="ECO:0007669"/>
    <property type="project" value="InterPro"/>
</dbReference>
<dbReference type="KEGG" id="pco:PHACADRAFT_214864"/>
<dbReference type="EMBL" id="JH931207">
    <property type="protein sequence ID" value="EKM48300.1"/>
    <property type="molecule type" value="Genomic_DNA"/>
</dbReference>
<evidence type="ECO:0000256" key="11">
    <source>
        <dbReference type="ARBA" id="ARBA00023136"/>
    </source>
</evidence>
<keyword evidence="6" id="KW-0479">Metal-binding</keyword>
<keyword evidence="8" id="KW-0560">Oxidoreductase</keyword>
<evidence type="ECO:0000256" key="5">
    <source>
        <dbReference type="ARBA" id="ARBA00022692"/>
    </source>
</evidence>
<dbReference type="InterPro" id="IPR036396">
    <property type="entry name" value="Cyt_P450_sf"/>
</dbReference>
<sequence>MAMSIFSTPMLLAAFEILLLLLYFSRRRVKYRLPPGPKGLPILGNVFNAPKSFEWLAYQDWSRQYDSDVVHFEILGTHYVVLNSAKATVDLFEKRSNIYSDKIDSPMVKLTGWNRSFALMGYGDYWRAHRRLSHQYFRPAAVSKYYPSSAKSVHEMILALRDTPGRFMEHIRHMAGSNILRIVYGIEVKPEDDPLIPIVEESVQVFSKITVAGAYLGNVT</sequence>
<dbReference type="GO" id="GO:0004497">
    <property type="term" value="F:monooxygenase activity"/>
    <property type="evidence" value="ECO:0007669"/>
    <property type="project" value="UniProtKB-KW"/>
</dbReference>
<dbReference type="GeneID" id="18913607"/>
<evidence type="ECO:0000313" key="14">
    <source>
        <dbReference type="Proteomes" id="UP000008370"/>
    </source>
</evidence>
<evidence type="ECO:0000256" key="10">
    <source>
        <dbReference type="ARBA" id="ARBA00023033"/>
    </source>
</evidence>
<evidence type="ECO:0000256" key="1">
    <source>
        <dbReference type="ARBA" id="ARBA00001971"/>
    </source>
</evidence>
<dbReference type="Gene3D" id="1.10.630.10">
    <property type="entry name" value="Cytochrome P450"/>
    <property type="match status" value="1"/>
</dbReference>
<comment type="similarity">
    <text evidence="3">Belongs to the cytochrome P450 family.</text>
</comment>
<keyword evidence="7 12" id="KW-1133">Transmembrane helix</keyword>
<dbReference type="GO" id="GO:0016020">
    <property type="term" value="C:membrane"/>
    <property type="evidence" value="ECO:0007669"/>
    <property type="project" value="UniProtKB-SubCell"/>
</dbReference>
<evidence type="ECO:0000256" key="4">
    <source>
        <dbReference type="ARBA" id="ARBA00022617"/>
    </source>
</evidence>
<dbReference type="Proteomes" id="UP000008370">
    <property type="component" value="Unassembled WGS sequence"/>
</dbReference>
<evidence type="ECO:0000256" key="12">
    <source>
        <dbReference type="SAM" id="Phobius"/>
    </source>
</evidence>
<dbReference type="Pfam" id="PF00067">
    <property type="entry name" value="p450"/>
    <property type="match status" value="1"/>
</dbReference>
<dbReference type="SUPFAM" id="SSF48264">
    <property type="entry name" value="Cytochrome P450"/>
    <property type="match status" value="1"/>
</dbReference>
<accession>K5VNP6</accession>
<keyword evidence="9" id="KW-0408">Iron</keyword>